<dbReference type="PATRIC" id="fig|1303518.3.peg.1741"/>
<dbReference type="PANTHER" id="PTHR30576">
    <property type="entry name" value="COLANIC BIOSYNTHESIS UDP-GLUCOSE LIPID CARRIER TRANSFERASE"/>
    <property type="match status" value="1"/>
</dbReference>
<feature type="domain" description="Bacterial sugar transferase" evidence="3">
    <location>
        <begin position="23"/>
        <end position="216"/>
    </location>
</feature>
<dbReference type="Pfam" id="PF02397">
    <property type="entry name" value="Bac_transf"/>
    <property type="match status" value="1"/>
</dbReference>
<evidence type="ECO:0000256" key="1">
    <source>
        <dbReference type="ARBA" id="ARBA00006464"/>
    </source>
</evidence>
<keyword evidence="2" id="KW-0472">Membrane</keyword>
<evidence type="ECO:0000313" key="5">
    <source>
        <dbReference type="Proteomes" id="UP000014227"/>
    </source>
</evidence>
<dbReference type="AlphaFoldDB" id="S0EUV9"/>
<keyword evidence="5" id="KW-1185">Reference proteome</keyword>
<dbReference type="STRING" id="454171.CP488_02402"/>
<keyword evidence="4" id="KW-0808">Transferase</keyword>
<dbReference type="OrthoDB" id="9795351at2"/>
<dbReference type="RefSeq" id="WP_016483034.1">
    <property type="nucleotide sequence ID" value="NC_021487.1"/>
</dbReference>
<keyword evidence="2" id="KW-1133">Transmembrane helix</keyword>
<proteinExistence type="inferred from homology"/>
<evidence type="ECO:0000256" key="2">
    <source>
        <dbReference type="SAM" id="Phobius"/>
    </source>
</evidence>
<evidence type="ECO:0000259" key="3">
    <source>
        <dbReference type="Pfam" id="PF02397"/>
    </source>
</evidence>
<dbReference type="EMBL" id="HF951689">
    <property type="protein sequence ID" value="CCW35503.1"/>
    <property type="molecule type" value="Genomic_DNA"/>
</dbReference>
<comment type="similarity">
    <text evidence="1">Belongs to the bacterial sugar transferase family.</text>
</comment>
<evidence type="ECO:0000313" key="4">
    <source>
        <dbReference type="EMBL" id="CCW35503.1"/>
    </source>
</evidence>
<organism evidence="4 5">
    <name type="scientific">Chthonomonas calidirosea (strain DSM 23976 / ICMP 18418 / T49)</name>
    <dbReference type="NCBI Taxonomy" id="1303518"/>
    <lineage>
        <taxon>Bacteria</taxon>
        <taxon>Bacillati</taxon>
        <taxon>Armatimonadota</taxon>
        <taxon>Chthonomonadia</taxon>
        <taxon>Chthonomonadales</taxon>
        <taxon>Chthonomonadaceae</taxon>
        <taxon>Chthonomonas</taxon>
    </lineage>
</organism>
<name>S0EUV9_CHTCT</name>
<sequence length="250" mass="28331">MDGLERSNSQNPLPPKPEYEFVKRLLDVSVGLTLLVLLAIPLLCIAIAVYVSSPGGVFYRQKRVGRHNRIFELYKFRTMYAGADQNGPLCTAANDSRITPLGRFLRRTKLDELPQLINVVKGDMSLVGPRPQVPRFVEKFPPEQRDIVLAVRPGITGPTQLMFRNEEELLVNVEEREQFYIEELLPIKCQMDVNYVTQRSLLQDAKVLWDTAKVLISGSLIEEPLTSLAITQQRVTPRDETGDANLIGWK</sequence>
<dbReference type="KEGG" id="ccz:CCALI_01690"/>
<dbReference type="InParanoid" id="S0EUV9"/>
<protein>
    <submittedName>
        <fullName evidence="4">Sugar transferases involved in lipopolysaccharide synthesis</fullName>
    </submittedName>
</protein>
<accession>S0EUV9</accession>
<dbReference type="PANTHER" id="PTHR30576:SF20">
    <property type="entry name" value="QUINOVOSAMINEPHOSPHOTRANSFERAE-RELATED"/>
    <property type="match status" value="1"/>
</dbReference>
<dbReference type="eggNOG" id="COG2148">
    <property type="taxonomic scope" value="Bacteria"/>
</dbReference>
<dbReference type="HOGENOM" id="CLU_024920_1_2_0"/>
<gene>
    <name evidence="4" type="ORF">CCALI_01690</name>
</gene>
<dbReference type="GO" id="GO:0016780">
    <property type="term" value="F:phosphotransferase activity, for other substituted phosphate groups"/>
    <property type="evidence" value="ECO:0007669"/>
    <property type="project" value="TreeGrafter"/>
</dbReference>
<dbReference type="InterPro" id="IPR003362">
    <property type="entry name" value="Bact_transf"/>
</dbReference>
<keyword evidence="2" id="KW-0812">Transmembrane</keyword>
<dbReference type="Proteomes" id="UP000014227">
    <property type="component" value="Chromosome I"/>
</dbReference>
<reference evidence="5" key="1">
    <citation type="submission" date="2013-03" db="EMBL/GenBank/DDBJ databases">
        <title>Genome sequence of Chthonomonas calidirosea, the first sequenced genome from the Armatimonadetes phylum (formally candidate division OP10).</title>
        <authorList>
            <person name="Lee K.C.Y."/>
            <person name="Morgan X.C."/>
            <person name="Dunfield P.F."/>
            <person name="Tamas I."/>
            <person name="Houghton K.M."/>
            <person name="Vyssotski M."/>
            <person name="Ryan J.L.J."/>
            <person name="Lagutin K."/>
            <person name="McDonald I.R."/>
            <person name="Stott M.B."/>
        </authorList>
    </citation>
    <scope>NUCLEOTIDE SEQUENCE [LARGE SCALE GENOMIC DNA]</scope>
    <source>
        <strain evidence="5">DSM 23976 / ICMP 18418 / T49</strain>
    </source>
</reference>
<feature type="transmembrane region" description="Helical" evidence="2">
    <location>
        <begin position="34"/>
        <end position="59"/>
    </location>
</feature>